<feature type="transmembrane region" description="Helical" evidence="9">
    <location>
        <begin position="141"/>
        <end position="161"/>
    </location>
</feature>
<dbReference type="PANTHER" id="PTHR31885">
    <property type="entry name" value="GH04784P"/>
    <property type="match status" value="1"/>
</dbReference>
<comment type="caution">
    <text evidence="10">The sequence shown here is derived from an EMBL/GenBank/DDBJ whole genome shotgun (WGS) entry which is preliminary data.</text>
</comment>
<protein>
    <recommendedName>
        <fullName evidence="6">lysoplasmalogenase</fullName>
        <ecNumber evidence="6">3.3.2.2</ecNumber>
    </recommendedName>
</protein>
<evidence type="ECO:0000256" key="3">
    <source>
        <dbReference type="ARBA" id="ARBA00022692"/>
    </source>
</evidence>
<feature type="transmembrane region" description="Helical" evidence="9">
    <location>
        <begin position="118"/>
        <end position="135"/>
    </location>
</feature>
<sequence length="262" mass="28215">MTHICNALKSAGPRLVPFLKSAAIFFILFPEKSPGHLLYLLFKCIPICCLIGFVISHGLSLSDAYAYNRRILIGLCFSLLGDIALVFDGFFLFGMCLFAVAQVAYAWAFGMSPLRPRVGLSASLVAVAAYLSVFPRANSVLMRYVGLVYTALIFVMFWRAVARVRFEKSLGGCTSLAGAVGAALFVVSDFCIAVNKFVTPLPHANAVIMSTYYGAQLGIAFSVLDSQLDRVVSLSAKGSDDDAQKGLLKNGNGFPGKRVCAH</sequence>
<keyword evidence="3 9" id="KW-0812">Transmembrane</keyword>
<evidence type="ECO:0000313" key="11">
    <source>
        <dbReference type="Proteomes" id="UP000215902"/>
    </source>
</evidence>
<proteinExistence type="inferred from homology"/>
<name>A0A267DPQ1_9PLAT</name>
<comment type="subcellular location">
    <subcellularLocation>
        <location evidence="1">Membrane</location>
        <topology evidence="1">Multi-pass membrane protein</topology>
    </subcellularLocation>
</comment>
<evidence type="ECO:0000256" key="8">
    <source>
        <dbReference type="ARBA" id="ARBA00049560"/>
    </source>
</evidence>
<comment type="catalytic activity">
    <reaction evidence="7">
        <text>a 1-O-(1Z-alkenyl)-sn-glycero-3-phosphoethanolamine + H2O = a 2,3-saturated aldehyde + sn-glycero-3-phosphoethanolamine</text>
        <dbReference type="Rhea" id="RHEA:16905"/>
        <dbReference type="ChEBI" id="CHEBI:15377"/>
        <dbReference type="ChEBI" id="CHEBI:73359"/>
        <dbReference type="ChEBI" id="CHEBI:77288"/>
        <dbReference type="ChEBI" id="CHEBI:143890"/>
        <dbReference type="EC" id="3.3.2.2"/>
    </reaction>
</comment>
<evidence type="ECO:0000256" key="4">
    <source>
        <dbReference type="ARBA" id="ARBA00022989"/>
    </source>
</evidence>
<feature type="transmembrane region" description="Helical" evidence="9">
    <location>
        <begin position="91"/>
        <end position="111"/>
    </location>
</feature>
<dbReference type="Proteomes" id="UP000215902">
    <property type="component" value="Unassembled WGS sequence"/>
</dbReference>
<gene>
    <name evidence="10" type="ORF">BOX15_Mlig025655g2</name>
</gene>
<dbReference type="InterPro" id="IPR012506">
    <property type="entry name" value="TMEM86B-like"/>
</dbReference>
<feature type="transmembrane region" description="Helical" evidence="9">
    <location>
        <begin position="36"/>
        <end position="55"/>
    </location>
</feature>
<dbReference type="EMBL" id="NIVC01003587">
    <property type="protein sequence ID" value="PAA50677.1"/>
    <property type="molecule type" value="Genomic_DNA"/>
</dbReference>
<reference evidence="10 11" key="1">
    <citation type="submission" date="2017-06" db="EMBL/GenBank/DDBJ databases">
        <title>A platform for efficient transgenesis in Macrostomum lignano, a flatworm model organism for stem cell research.</title>
        <authorList>
            <person name="Berezikov E."/>
        </authorList>
    </citation>
    <scope>NUCLEOTIDE SEQUENCE [LARGE SCALE GENOMIC DNA]</scope>
    <source>
        <strain evidence="10">DV1</strain>
        <tissue evidence="10">Whole organism</tissue>
    </source>
</reference>
<evidence type="ECO:0000256" key="1">
    <source>
        <dbReference type="ARBA" id="ARBA00004141"/>
    </source>
</evidence>
<evidence type="ECO:0000313" key="10">
    <source>
        <dbReference type="EMBL" id="PAA50677.1"/>
    </source>
</evidence>
<dbReference type="STRING" id="282301.A0A267DPQ1"/>
<comment type="catalytic activity">
    <reaction evidence="8">
        <text>a 1-O-(1Z-alkenyl)-sn-glycero-3-phosphocholine + H2O = a 2,3-saturated aldehyde + sn-glycerol 3-phosphocholine</text>
        <dbReference type="Rhea" id="RHEA:22544"/>
        <dbReference type="ChEBI" id="CHEBI:15377"/>
        <dbReference type="ChEBI" id="CHEBI:16870"/>
        <dbReference type="ChEBI" id="CHEBI:73359"/>
        <dbReference type="ChEBI" id="CHEBI:77287"/>
        <dbReference type="EC" id="3.3.2.2"/>
    </reaction>
</comment>
<feature type="transmembrane region" description="Helical" evidence="9">
    <location>
        <begin position="67"/>
        <end position="85"/>
    </location>
</feature>
<dbReference type="PANTHER" id="PTHR31885:SF6">
    <property type="entry name" value="GH04784P"/>
    <property type="match status" value="1"/>
</dbReference>
<organism evidence="10 11">
    <name type="scientific">Macrostomum lignano</name>
    <dbReference type="NCBI Taxonomy" id="282301"/>
    <lineage>
        <taxon>Eukaryota</taxon>
        <taxon>Metazoa</taxon>
        <taxon>Spiralia</taxon>
        <taxon>Lophotrochozoa</taxon>
        <taxon>Platyhelminthes</taxon>
        <taxon>Rhabditophora</taxon>
        <taxon>Macrostomorpha</taxon>
        <taxon>Macrostomida</taxon>
        <taxon>Macrostomidae</taxon>
        <taxon>Macrostomum</taxon>
    </lineage>
</organism>
<dbReference type="GO" id="GO:0047408">
    <property type="term" value="F:alkenylglycerophosphocholine hydrolase activity"/>
    <property type="evidence" value="ECO:0007669"/>
    <property type="project" value="UniProtKB-EC"/>
</dbReference>
<evidence type="ECO:0000256" key="5">
    <source>
        <dbReference type="ARBA" id="ARBA00023136"/>
    </source>
</evidence>
<evidence type="ECO:0000256" key="7">
    <source>
        <dbReference type="ARBA" id="ARBA00049458"/>
    </source>
</evidence>
<dbReference type="GO" id="GO:0016020">
    <property type="term" value="C:membrane"/>
    <property type="evidence" value="ECO:0007669"/>
    <property type="project" value="UniProtKB-SubCell"/>
</dbReference>
<keyword evidence="11" id="KW-1185">Reference proteome</keyword>
<evidence type="ECO:0000256" key="2">
    <source>
        <dbReference type="ARBA" id="ARBA00007375"/>
    </source>
</evidence>
<feature type="transmembrane region" description="Helical" evidence="9">
    <location>
        <begin position="204"/>
        <end position="224"/>
    </location>
</feature>
<evidence type="ECO:0000256" key="6">
    <source>
        <dbReference type="ARBA" id="ARBA00035673"/>
    </source>
</evidence>
<dbReference type="EC" id="3.3.2.2" evidence="6"/>
<accession>A0A267DPQ1</accession>
<keyword evidence="4 9" id="KW-1133">Transmembrane helix</keyword>
<evidence type="ECO:0000256" key="9">
    <source>
        <dbReference type="SAM" id="Phobius"/>
    </source>
</evidence>
<feature type="transmembrane region" description="Helical" evidence="9">
    <location>
        <begin position="12"/>
        <end position="30"/>
    </location>
</feature>
<dbReference type="AlphaFoldDB" id="A0A267DPQ1"/>
<comment type="similarity">
    <text evidence="2">Belongs to the TMEM86 family.</text>
</comment>
<keyword evidence="5 9" id="KW-0472">Membrane</keyword>
<dbReference type="OrthoDB" id="2133758at2759"/>
<dbReference type="Pfam" id="PF07947">
    <property type="entry name" value="YhhN"/>
    <property type="match status" value="1"/>
</dbReference>
<feature type="transmembrane region" description="Helical" evidence="9">
    <location>
        <begin position="173"/>
        <end position="198"/>
    </location>
</feature>